<dbReference type="Proteomes" id="UP000291380">
    <property type="component" value="Unassembled WGS sequence"/>
</dbReference>
<feature type="transmembrane region" description="Helical" evidence="1">
    <location>
        <begin position="250"/>
        <end position="268"/>
    </location>
</feature>
<proteinExistence type="predicted"/>
<feature type="transmembrane region" description="Helical" evidence="1">
    <location>
        <begin position="7"/>
        <end position="23"/>
    </location>
</feature>
<keyword evidence="1" id="KW-0472">Membrane</keyword>
<gene>
    <name evidence="2" type="ORF">E0H85_07630</name>
</gene>
<keyword evidence="1" id="KW-0812">Transmembrane</keyword>
<feature type="transmembrane region" description="Helical" evidence="1">
    <location>
        <begin position="205"/>
        <end position="238"/>
    </location>
</feature>
<feature type="transmembrane region" description="Helical" evidence="1">
    <location>
        <begin position="275"/>
        <end position="296"/>
    </location>
</feature>
<evidence type="ECO:0000313" key="3">
    <source>
        <dbReference type="Proteomes" id="UP000291380"/>
    </source>
</evidence>
<feature type="transmembrane region" description="Helical" evidence="1">
    <location>
        <begin position="98"/>
        <end position="119"/>
    </location>
</feature>
<dbReference type="EMBL" id="SJOA01000007">
    <property type="protein sequence ID" value="TCB59685.1"/>
    <property type="molecule type" value="Genomic_DNA"/>
</dbReference>
<evidence type="ECO:0000256" key="1">
    <source>
        <dbReference type="SAM" id="Phobius"/>
    </source>
</evidence>
<accession>A0A4R0EMN2</accession>
<keyword evidence="1" id="KW-1133">Transmembrane helix</keyword>
<dbReference type="AlphaFoldDB" id="A0A4R0EMN2"/>
<feature type="transmembrane region" description="Helical" evidence="1">
    <location>
        <begin position="139"/>
        <end position="160"/>
    </location>
</feature>
<feature type="transmembrane region" description="Helical" evidence="1">
    <location>
        <begin position="357"/>
        <end position="379"/>
    </location>
</feature>
<feature type="transmembrane region" description="Helical" evidence="1">
    <location>
        <begin position="408"/>
        <end position="426"/>
    </location>
</feature>
<dbReference type="OrthoDB" id="6771852at2"/>
<feature type="transmembrane region" description="Helical" evidence="1">
    <location>
        <begin position="43"/>
        <end position="59"/>
    </location>
</feature>
<feature type="transmembrane region" description="Helical" evidence="1">
    <location>
        <begin position="180"/>
        <end position="200"/>
    </location>
</feature>
<feature type="transmembrane region" description="Helical" evidence="1">
    <location>
        <begin position="71"/>
        <end position="92"/>
    </location>
</feature>
<evidence type="ECO:0008006" key="4">
    <source>
        <dbReference type="Google" id="ProtNLM"/>
    </source>
</evidence>
<protein>
    <recommendedName>
        <fullName evidence="4">Oligosaccharide repeat unit polymerase</fullName>
    </recommendedName>
</protein>
<organism evidence="2 3">
    <name type="scientific">Acinetobacter terrae</name>
    <dbReference type="NCBI Taxonomy" id="2731247"/>
    <lineage>
        <taxon>Bacteria</taxon>
        <taxon>Pseudomonadati</taxon>
        <taxon>Pseudomonadota</taxon>
        <taxon>Gammaproteobacteria</taxon>
        <taxon>Moraxellales</taxon>
        <taxon>Moraxellaceae</taxon>
        <taxon>Acinetobacter</taxon>
        <taxon>Acinetobacter Taxon 24</taxon>
    </lineage>
</organism>
<evidence type="ECO:0000313" key="2">
    <source>
        <dbReference type="EMBL" id="TCB59685.1"/>
    </source>
</evidence>
<reference evidence="2 3" key="1">
    <citation type="submission" date="2019-02" db="EMBL/GenBank/DDBJ databases">
        <title>High diversity of culturable Acinetobacter species in natural soil and water ecosystems.</title>
        <authorList>
            <person name="Radolfova-Krizova L."/>
            <person name="Nemec A."/>
        </authorList>
    </citation>
    <scope>NUCLEOTIDE SEQUENCE [LARGE SCALE GENOMIC DNA]</scope>
    <source>
        <strain evidence="2 3">ANC 4281</strain>
    </source>
</reference>
<comment type="caution">
    <text evidence="2">The sequence shown here is derived from an EMBL/GenBank/DDBJ whole genome shotgun (WGS) entry which is preliminary data.</text>
</comment>
<sequence>MLKTRLVYFILSIIYSISLYLVNEKYLSQNQYFWGFDFKPLDFFSVLYIFLFIFIFCLFKSLSISTPARLIIFVLYVVVIIPSNVLISSIRGTVFSEYFYLLTFMNLGFLINIIILSYFSRPSISAQNLPNKKIDFTFFVLWSFCFILLIFFFHDVINFVSLEETYTQREAGRSGNALEAYLQTYFPNLICTYILITGLIKRNKLLIFIAFSGYILMYGIAAQRTVFLMPFIICFLYYFLNKSRYSFKPIGYLISILSLVFLLVGYVFSGAVKAFFGFYIVTRIIGFPGIMIAIYYDVFNSLSYTYWSHIKGFSSFVDVPPELKNYEQWPQLGYVVSDYKYGVVSNTNANFYAMDGVASIGSLGILFISIILLIYLLILDYAAKNVDYRFSIVLVFPMSLALTNASLFIVLMSFGGILISLLFYYIGNVRVR</sequence>
<dbReference type="RefSeq" id="WP_131271100.1">
    <property type="nucleotide sequence ID" value="NZ_SJOA01000007.1"/>
</dbReference>
<name>A0A4R0EMN2_9GAMM</name>
<feature type="transmembrane region" description="Helical" evidence="1">
    <location>
        <begin position="386"/>
        <end position="402"/>
    </location>
</feature>